<reference evidence="1 2" key="1">
    <citation type="submission" date="2021-11" db="EMBL/GenBank/DDBJ databases">
        <authorList>
            <person name="Islam A."/>
            <person name="Islam S."/>
            <person name="Flora M.S."/>
            <person name="Rahman M."/>
            <person name="Ziaur R.M."/>
            <person name="Epstein J.H."/>
            <person name="Hassan M."/>
            <person name="Klassen M."/>
            <person name="Woodard K."/>
            <person name="Webb A."/>
            <person name="Webby R.J."/>
            <person name="El Zowalaty M.E."/>
        </authorList>
    </citation>
    <scope>NUCLEOTIDE SEQUENCE [LARGE SCALE GENOMIC DNA]</scope>
    <source>
        <strain evidence="1">Pf1</strain>
    </source>
</reference>
<name>A0ABN8C358_9STRA</name>
<evidence type="ECO:0000313" key="2">
    <source>
        <dbReference type="Proteomes" id="UP001157938"/>
    </source>
</evidence>
<keyword evidence="2" id="KW-1185">Reference proteome</keyword>
<comment type="caution">
    <text evidence="1">The sequence shown here is derived from an EMBL/GenBank/DDBJ whole genome shotgun (WGS) entry which is preliminary data.</text>
</comment>
<organism evidence="1 2">
    <name type="scientific">Peronospora farinosa</name>
    <dbReference type="NCBI Taxonomy" id="134698"/>
    <lineage>
        <taxon>Eukaryota</taxon>
        <taxon>Sar</taxon>
        <taxon>Stramenopiles</taxon>
        <taxon>Oomycota</taxon>
        <taxon>Peronosporomycetes</taxon>
        <taxon>Peronosporales</taxon>
        <taxon>Peronosporaceae</taxon>
        <taxon>Peronospora</taxon>
    </lineage>
</organism>
<protein>
    <submittedName>
        <fullName evidence="1">Uncharacterized protein</fullName>
    </submittedName>
</protein>
<sequence>MAIAKMKQSMQSITSFANLEFSIEEATVHGVAPSFKERPVGVGTIVFETFVDGKTAVIDDVLFVPGVINLPLSMGPAIDDNLRSSGTRTRTDLQFEG</sequence>
<proteinExistence type="predicted"/>
<dbReference type="Proteomes" id="UP001157938">
    <property type="component" value="Unassembled WGS sequence"/>
</dbReference>
<dbReference type="EMBL" id="CAKLBC010000676">
    <property type="protein sequence ID" value="CAH0487654.1"/>
    <property type="molecule type" value="Genomic_DNA"/>
</dbReference>
<evidence type="ECO:0000313" key="1">
    <source>
        <dbReference type="EMBL" id="CAH0487654.1"/>
    </source>
</evidence>
<gene>
    <name evidence="1" type="ORF">PFR001_LOCUS3190</name>
</gene>
<accession>A0ABN8C358</accession>